<evidence type="ECO:0000256" key="1">
    <source>
        <dbReference type="SAM" id="MobiDB-lite"/>
    </source>
</evidence>
<feature type="domain" description="Thioredoxin" evidence="2">
    <location>
        <begin position="46"/>
        <end position="184"/>
    </location>
</feature>
<proteinExistence type="predicted"/>
<keyword evidence="4" id="KW-1185">Reference proteome</keyword>
<dbReference type="SUPFAM" id="SSF52833">
    <property type="entry name" value="Thioredoxin-like"/>
    <property type="match status" value="1"/>
</dbReference>
<dbReference type="RefSeq" id="WP_264882381.1">
    <property type="nucleotide sequence ID" value="NZ_JAPDOB010000002.1"/>
</dbReference>
<dbReference type="InterPro" id="IPR013766">
    <property type="entry name" value="Thioredoxin_domain"/>
</dbReference>
<dbReference type="Proteomes" id="UP001526246">
    <property type="component" value="Unassembled WGS sequence"/>
</dbReference>
<dbReference type="Pfam" id="PF08534">
    <property type="entry name" value="Redoxin"/>
    <property type="match status" value="1"/>
</dbReference>
<dbReference type="PANTHER" id="PTHR42852">
    <property type="entry name" value="THIOL:DISULFIDE INTERCHANGE PROTEIN DSBE"/>
    <property type="match status" value="1"/>
</dbReference>
<dbReference type="PROSITE" id="PS51352">
    <property type="entry name" value="THIOREDOXIN_2"/>
    <property type="match status" value="1"/>
</dbReference>
<feature type="region of interest" description="Disordered" evidence="1">
    <location>
        <begin position="23"/>
        <end position="48"/>
    </location>
</feature>
<organism evidence="3 4">
    <name type="scientific">Sphingomonas arvum</name>
    <dbReference type="NCBI Taxonomy" id="2992113"/>
    <lineage>
        <taxon>Bacteria</taxon>
        <taxon>Pseudomonadati</taxon>
        <taxon>Pseudomonadota</taxon>
        <taxon>Alphaproteobacteria</taxon>
        <taxon>Sphingomonadales</taxon>
        <taxon>Sphingomonadaceae</taxon>
        <taxon>Sphingomonas</taxon>
    </lineage>
</organism>
<reference evidence="3 4" key="1">
    <citation type="submission" date="2022-10" db="EMBL/GenBank/DDBJ databases">
        <title>Sphingomonas sp.</title>
        <authorList>
            <person name="Jin C."/>
        </authorList>
    </citation>
    <scope>NUCLEOTIDE SEQUENCE [LARGE SCALE GENOMIC DNA]</scope>
    <source>
        <strain evidence="3 4">BN140010</strain>
    </source>
</reference>
<dbReference type="InterPro" id="IPR050553">
    <property type="entry name" value="Thioredoxin_ResA/DsbE_sf"/>
</dbReference>
<protein>
    <submittedName>
        <fullName evidence="3">TlpA family protein disulfide reductase</fullName>
    </submittedName>
</protein>
<name>A0ABT3JFK0_9SPHN</name>
<sequence>MRSPALLFLALLIVGCDRQVSPQNQAEPASAPAAAPAQKAGGLDRTQAGKAAPAIEFKNGDAEDTSLAELSGKPVLLNLWATWCAPCIKELPTLAKLSKQANAPQVVALSQDMQPQSTVAAFLDERKIDLEPFQDKEMAMSSELGVNILPTTILYGSNGKEIWRYSGDLDWTGLEAAKLLSEAR</sequence>
<evidence type="ECO:0000259" key="2">
    <source>
        <dbReference type="PROSITE" id="PS51352"/>
    </source>
</evidence>
<dbReference type="PANTHER" id="PTHR42852:SF18">
    <property type="entry name" value="CHROMOSOME UNDETERMINED SCAFFOLD_47, WHOLE GENOME SHOTGUN SEQUENCE"/>
    <property type="match status" value="1"/>
</dbReference>
<dbReference type="CDD" id="cd02966">
    <property type="entry name" value="TlpA_like_family"/>
    <property type="match status" value="1"/>
</dbReference>
<dbReference type="Gene3D" id="3.40.30.10">
    <property type="entry name" value="Glutaredoxin"/>
    <property type="match status" value="1"/>
</dbReference>
<dbReference type="InterPro" id="IPR036249">
    <property type="entry name" value="Thioredoxin-like_sf"/>
</dbReference>
<comment type="caution">
    <text evidence="3">The sequence shown here is derived from an EMBL/GenBank/DDBJ whole genome shotgun (WGS) entry which is preliminary data.</text>
</comment>
<evidence type="ECO:0000313" key="3">
    <source>
        <dbReference type="EMBL" id="MCW3797832.1"/>
    </source>
</evidence>
<dbReference type="PROSITE" id="PS51257">
    <property type="entry name" value="PROKAR_LIPOPROTEIN"/>
    <property type="match status" value="1"/>
</dbReference>
<dbReference type="EMBL" id="JAPDOB010000002">
    <property type="protein sequence ID" value="MCW3797832.1"/>
    <property type="molecule type" value="Genomic_DNA"/>
</dbReference>
<dbReference type="InterPro" id="IPR013740">
    <property type="entry name" value="Redoxin"/>
</dbReference>
<evidence type="ECO:0000313" key="4">
    <source>
        <dbReference type="Proteomes" id="UP001526246"/>
    </source>
</evidence>
<accession>A0ABT3JFK0</accession>
<gene>
    <name evidence="3" type="ORF">OMW55_08450</name>
</gene>
<feature type="compositionally biased region" description="Low complexity" evidence="1">
    <location>
        <begin position="23"/>
        <end position="40"/>
    </location>
</feature>